<comment type="caution">
    <text evidence="1">The sequence shown here is derived from an EMBL/GenBank/DDBJ whole genome shotgun (WGS) entry which is preliminary data.</text>
</comment>
<proteinExistence type="predicted"/>
<accession>A0ABQ9IM09</accession>
<keyword evidence="2" id="KW-1185">Reference proteome</keyword>
<dbReference type="EMBL" id="JARBHB010000001">
    <property type="protein sequence ID" value="KAJ8897735.1"/>
    <property type="molecule type" value="Genomic_DNA"/>
</dbReference>
<dbReference type="Proteomes" id="UP001159363">
    <property type="component" value="Chromosome 1"/>
</dbReference>
<evidence type="ECO:0000313" key="1">
    <source>
        <dbReference type="EMBL" id="KAJ8897735.1"/>
    </source>
</evidence>
<evidence type="ECO:0000313" key="2">
    <source>
        <dbReference type="Proteomes" id="UP001159363"/>
    </source>
</evidence>
<protein>
    <submittedName>
        <fullName evidence="1">Uncharacterized protein</fullName>
    </submittedName>
</protein>
<reference evidence="1 2" key="1">
    <citation type="submission" date="2023-02" db="EMBL/GenBank/DDBJ databases">
        <title>LHISI_Scaffold_Assembly.</title>
        <authorList>
            <person name="Stuart O.P."/>
            <person name="Cleave R."/>
            <person name="Magrath M.J.L."/>
            <person name="Mikheyev A.S."/>
        </authorList>
    </citation>
    <scope>NUCLEOTIDE SEQUENCE [LARGE SCALE GENOMIC DNA]</scope>
    <source>
        <strain evidence="1">Daus_M_001</strain>
        <tissue evidence="1">Leg muscle</tissue>
    </source>
</reference>
<gene>
    <name evidence="1" type="ORF">PR048_003085</name>
</gene>
<sequence>MGAQPVCITGDRTAPSWMPVIVWVQVPLQYCRQYCHACEHHGSIGSSSRVQGHPASRSVYRKTGHSSVMAPTPYSLFCADIRISNPWLKVGRVLRGATSTLSTKIARRSGKRWGLPVVVVAAANPLPHESDAFQYIHHAPAVGSPQIPAVRIFTLSIFQYLEIPLPVLIVGLPPADALRHLVLSCPGTRRPLRRRHRTGQLVRGLIFDYSHPPKSLGIPYPPPGDATIAAPKLPWSHRTRLRWSSGRGQIPERVSLHKHDSSAHVCNSARASLVTGDALGALRFAHFGEGDRRRGRTRLYLPRHIDNAVCATLFTTRSFALGQWLALQCAMKCVATLRMRSWPRAWLGAGSADSEQRRARARRGYRRPVVASLLPAKLRRRRGAVAWRPQYPSCPLLRLRGVASVRLLLPTGLPVPGTNDEVDRSRWLRTTNLHVPTRQKVSIMDALATLDLCSSLSPSPLSVDWEDGIAHSHLPVEGKADAEKSASCTTALCSQQGVYRLSVDSEKCEGTEKLQTWKKNAESLESLPKRAFFDKDINVCVKKLDIPYFRGVYMRDNLPKKPNLCECMIVNLDSKQNERTPWVALIKNVNRSFYYDRFGDLHPQIEIHNYYKMDQLPDTIDC</sequence>
<name>A0ABQ9IM09_9NEOP</name>
<organism evidence="1 2">
    <name type="scientific">Dryococelus australis</name>
    <dbReference type="NCBI Taxonomy" id="614101"/>
    <lineage>
        <taxon>Eukaryota</taxon>
        <taxon>Metazoa</taxon>
        <taxon>Ecdysozoa</taxon>
        <taxon>Arthropoda</taxon>
        <taxon>Hexapoda</taxon>
        <taxon>Insecta</taxon>
        <taxon>Pterygota</taxon>
        <taxon>Neoptera</taxon>
        <taxon>Polyneoptera</taxon>
        <taxon>Phasmatodea</taxon>
        <taxon>Verophasmatodea</taxon>
        <taxon>Anareolatae</taxon>
        <taxon>Phasmatidae</taxon>
        <taxon>Eurycanthinae</taxon>
        <taxon>Dryococelus</taxon>
    </lineage>
</organism>